<organism evidence="3 4">
    <name type="scientific">Brachionus plicatilis</name>
    <name type="common">Marine rotifer</name>
    <name type="synonym">Brachionus muelleri</name>
    <dbReference type="NCBI Taxonomy" id="10195"/>
    <lineage>
        <taxon>Eukaryota</taxon>
        <taxon>Metazoa</taxon>
        <taxon>Spiralia</taxon>
        <taxon>Gnathifera</taxon>
        <taxon>Rotifera</taxon>
        <taxon>Eurotatoria</taxon>
        <taxon>Monogononta</taxon>
        <taxon>Pseudotrocha</taxon>
        <taxon>Ploima</taxon>
        <taxon>Brachionidae</taxon>
        <taxon>Brachionus</taxon>
    </lineage>
</organism>
<dbReference type="Proteomes" id="UP000276133">
    <property type="component" value="Unassembled WGS sequence"/>
</dbReference>
<keyword evidence="1" id="KW-0175">Coiled coil</keyword>
<feature type="coiled-coil region" evidence="1">
    <location>
        <begin position="368"/>
        <end position="406"/>
    </location>
</feature>
<proteinExistence type="predicted"/>
<dbReference type="OrthoDB" id="10585010at2759"/>
<evidence type="ECO:0000256" key="2">
    <source>
        <dbReference type="SAM" id="MobiDB-lite"/>
    </source>
</evidence>
<keyword evidence="4" id="KW-1185">Reference proteome</keyword>
<dbReference type="AlphaFoldDB" id="A0A3M7QNC4"/>
<feature type="compositionally biased region" description="Polar residues" evidence="2">
    <location>
        <begin position="1"/>
        <end position="10"/>
    </location>
</feature>
<reference evidence="3 4" key="1">
    <citation type="journal article" date="2018" name="Sci. Rep.">
        <title>Genomic signatures of local adaptation to the degree of environmental predictability in rotifers.</title>
        <authorList>
            <person name="Franch-Gras L."/>
            <person name="Hahn C."/>
            <person name="Garcia-Roger E.M."/>
            <person name="Carmona M.J."/>
            <person name="Serra M."/>
            <person name="Gomez A."/>
        </authorList>
    </citation>
    <scope>NUCLEOTIDE SEQUENCE [LARGE SCALE GENOMIC DNA]</scope>
    <source>
        <strain evidence="3">HYR1</strain>
    </source>
</reference>
<gene>
    <name evidence="3" type="ORF">BpHYR1_017033</name>
</gene>
<name>A0A3M7QNC4_BRAPC</name>
<evidence type="ECO:0000313" key="3">
    <source>
        <dbReference type="EMBL" id="RNA12842.1"/>
    </source>
</evidence>
<feature type="compositionally biased region" description="Basic and acidic residues" evidence="2">
    <location>
        <begin position="125"/>
        <end position="138"/>
    </location>
</feature>
<dbReference type="EMBL" id="REGN01005593">
    <property type="protein sequence ID" value="RNA12842.1"/>
    <property type="molecule type" value="Genomic_DNA"/>
</dbReference>
<feature type="compositionally biased region" description="Basic and acidic residues" evidence="2">
    <location>
        <begin position="147"/>
        <end position="157"/>
    </location>
</feature>
<feature type="region of interest" description="Disordered" evidence="2">
    <location>
        <begin position="1"/>
        <end position="165"/>
    </location>
</feature>
<protein>
    <submittedName>
        <fullName evidence="3">Uncharacterized protein</fullName>
    </submittedName>
</protein>
<evidence type="ECO:0000313" key="4">
    <source>
        <dbReference type="Proteomes" id="UP000276133"/>
    </source>
</evidence>
<accession>A0A3M7QNC4</accession>
<evidence type="ECO:0000256" key="1">
    <source>
        <dbReference type="SAM" id="Coils"/>
    </source>
</evidence>
<sequence>MSLSDLSISSPRKAKPGDKSLTYDEDFENFLNDETSESEFSSSKFKKQKPWWMNDKEDKQTSHSFTSTKSFLKKSKPEIPKLKTTYETNEPEDKNVDTARSPNNYSEEFDEETSKKSSPSVKSRKSTEKNESDNESTEHASLSPKSNKLDESQEHTPKPTLLGTTPNLLSKVMFVDSLESGLLGAQTLGQINETSSGLAQNSKMDTQTRQDFDELQQVYRNLATHTDTGLNTMNKTDNSEDRLNEKKLFDEMEEKNVNIDGFDFELDAVSLVKKELEKRILDQVVEEIGPKSAKSGRVDLEAQWPPRKYRHVRSTGYGSTWKSKTAKQSQLKQSTITLRPYFGSQHSIRDDTFEINFEKNNQTIQKLQDQLIKCADDYEQRIKEMRKEYEKQLNELRTKLLDVTNQVS</sequence>
<comment type="caution">
    <text evidence="3">The sequence shown here is derived from an EMBL/GenBank/DDBJ whole genome shotgun (WGS) entry which is preliminary data.</text>
</comment>